<comment type="caution">
    <text evidence="2">The sequence shown here is derived from an EMBL/GenBank/DDBJ whole genome shotgun (WGS) entry which is preliminary data.</text>
</comment>
<reference evidence="2" key="1">
    <citation type="submission" date="2020-06" db="EMBL/GenBank/DDBJ databases">
        <authorList>
            <consortium name="Plant Systems Biology data submission"/>
        </authorList>
    </citation>
    <scope>NUCLEOTIDE SEQUENCE</scope>
    <source>
        <strain evidence="2">D6</strain>
    </source>
</reference>
<feature type="region of interest" description="Disordered" evidence="1">
    <location>
        <begin position="18"/>
        <end position="41"/>
    </location>
</feature>
<name>A0A9N8F4H8_9STRA</name>
<gene>
    <name evidence="2" type="ORF">SEMRO_3630_G349820.1</name>
</gene>
<evidence type="ECO:0000313" key="3">
    <source>
        <dbReference type="Proteomes" id="UP001153069"/>
    </source>
</evidence>
<dbReference type="AlphaFoldDB" id="A0A9N8F4H8"/>
<accession>A0A9N8F4H8</accession>
<keyword evidence="3" id="KW-1185">Reference proteome</keyword>
<protein>
    <submittedName>
        <fullName evidence="2">Uncharacterized protein</fullName>
    </submittedName>
</protein>
<evidence type="ECO:0000256" key="1">
    <source>
        <dbReference type="SAM" id="MobiDB-lite"/>
    </source>
</evidence>
<evidence type="ECO:0000313" key="2">
    <source>
        <dbReference type="EMBL" id="CAB9531519.1"/>
    </source>
</evidence>
<dbReference type="EMBL" id="CAICTM010003628">
    <property type="protein sequence ID" value="CAB9531519.1"/>
    <property type="molecule type" value="Genomic_DNA"/>
</dbReference>
<dbReference type="Proteomes" id="UP001153069">
    <property type="component" value="Unassembled WGS sequence"/>
</dbReference>
<proteinExistence type="predicted"/>
<sequence>MDMVTVAQLREGAVPVAARPVKNNAEANGNDDGDGNPKAKKRRINYGKMWCPYCGKKGHVSKASKKCTADLASPQKYNKADGSELVVVTPGGAAATTPIAAAATTPSSATNDDAVEVGLWDQLPLESTNEEDEQDDLTNAI</sequence>
<organism evidence="2 3">
    <name type="scientific">Seminavis robusta</name>
    <dbReference type="NCBI Taxonomy" id="568900"/>
    <lineage>
        <taxon>Eukaryota</taxon>
        <taxon>Sar</taxon>
        <taxon>Stramenopiles</taxon>
        <taxon>Ochrophyta</taxon>
        <taxon>Bacillariophyta</taxon>
        <taxon>Bacillariophyceae</taxon>
        <taxon>Bacillariophycidae</taxon>
        <taxon>Naviculales</taxon>
        <taxon>Naviculaceae</taxon>
        <taxon>Seminavis</taxon>
    </lineage>
</organism>